<gene>
    <name evidence="2" type="ORF">DFR36_101177</name>
</gene>
<dbReference type="RefSeq" id="WP_019375165.1">
    <property type="nucleotide sequence ID" value="NZ_ALEE01000751.1"/>
</dbReference>
<dbReference type="GO" id="GO:0016779">
    <property type="term" value="F:nucleotidyltransferase activity"/>
    <property type="evidence" value="ECO:0007669"/>
    <property type="project" value="InterPro"/>
</dbReference>
<evidence type="ECO:0000313" key="2">
    <source>
        <dbReference type="EMBL" id="PWW48671.1"/>
    </source>
</evidence>
<evidence type="ECO:0000259" key="1">
    <source>
        <dbReference type="Pfam" id="PF01909"/>
    </source>
</evidence>
<protein>
    <submittedName>
        <fullName evidence="2">ArsR family transcriptional regulator</fullName>
    </submittedName>
</protein>
<sequence>MSNIQEAVDLLFPAQRQQVLAALLLQPGRSLHLRELARITGNHPGTLGRELGKLAQAGLLLRSDQGNQAHYSANVQHPLFPELAAMFRKTHGVVPALRTALEPLAGQIVLAFVYGSVASGSATAHSDVDVLLVGSVDFVTVVQALYPLHEQLGREVNPVVWAPQELADKARTGDAFARDVLRKPKLWIQGSDHELEQLAGHWPPAGAAA</sequence>
<dbReference type="CDD" id="cd05403">
    <property type="entry name" value="NT_KNTase_like"/>
    <property type="match status" value="1"/>
</dbReference>
<accession>A0A317RFX0</accession>
<dbReference type="Proteomes" id="UP000246483">
    <property type="component" value="Unassembled WGS sequence"/>
</dbReference>
<dbReference type="InterPro" id="IPR036390">
    <property type="entry name" value="WH_DNA-bd_sf"/>
</dbReference>
<evidence type="ECO:0000313" key="3">
    <source>
        <dbReference type="Proteomes" id="UP000246483"/>
    </source>
</evidence>
<dbReference type="Gene3D" id="1.10.10.10">
    <property type="entry name" value="Winged helix-like DNA-binding domain superfamily/Winged helix DNA-binding domain"/>
    <property type="match status" value="1"/>
</dbReference>
<name>A0A317RFX0_9BURK</name>
<dbReference type="InterPro" id="IPR043519">
    <property type="entry name" value="NT_sf"/>
</dbReference>
<dbReference type="AlphaFoldDB" id="A0A317RFX0"/>
<dbReference type="InterPro" id="IPR002934">
    <property type="entry name" value="Polymerase_NTP_transf_dom"/>
</dbReference>
<proteinExistence type="predicted"/>
<dbReference type="EMBL" id="QGUB01000001">
    <property type="protein sequence ID" value="PWW48671.1"/>
    <property type="molecule type" value="Genomic_DNA"/>
</dbReference>
<keyword evidence="3" id="KW-1185">Reference proteome</keyword>
<dbReference type="Pfam" id="PF01909">
    <property type="entry name" value="NTP_transf_2"/>
    <property type="match status" value="1"/>
</dbReference>
<dbReference type="InterPro" id="IPR036388">
    <property type="entry name" value="WH-like_DNA-bd_sf"/>
</dbReference>
<reference evidence="2 3" key="1">
    <citation type="submission" date="2018-05" db="EMBL/GenBank/DDBJ databases">
        <title>Genomic Encyclopedia of Type Strains, Phase IV (KMG-IV): sequencing the most valuable type-strain genomes for metagenomic binning, comparative biology and taxonomic classification.</title>
        <authorList>
            <person name="Goeker M."/>
        </authorList>
    </citation>
    <scope>NUCLEOTIDE SEQUENCE [LARGE SCALE GENOMIC DNA]</scope>
    <source>
        <strain evidence="2 3">DSM 26006</strain>
    </source>
</reference>
<dbReference type="OrthoDB" id="8223306at2"/>
<comment type="caution">
    <text evidence="2">The sequence shown here is derived from an EMBL/GenBank/DDBJ whole genome shotgun (WGS) entry which is preliminary data.</text>
</comment>
<dbReference type="SUPFAM" id="SSF46785">
    <property type="entry name" value="Winged helix' DNA-binding domain"/>
    <property type="match status" value="1"/>
</dbReference>
<dbReference type="Gene3D" id="3.30.460.10">
    <property type="entry name" value="Beta Polymerase, domain 2"/>
    <property type="match status" value="1"/>
</dbReference>
<dbReference type="SUPFAM" id="SSF81301">
    <property type="entry name" value="Nucleotidyltransferase"/>
    <property type="match status" value="1"/>
</dbReference>
<organism evidence="2 3">
    <name type="scientific">Melaminivora alkalimesophila</name>
    <dbReference type="NCBI Taxonomy" id="1165852"/>
    <lineage>
        <taxon>Bacteria</taxon>
        <taxon>Pseudomonadati</taxon>
        <taxon>Pseudomonadota</taxon>
        <taxon>Betaproteobacteria</taxon>
        <taxon>Burkholderiales</taxon>
        <taxon>Comamonadaceae</taxon>
        <taxon>Melaminivora</taxon>
    </lineage>
</organism>
<feature type="domain" description="Polymerase nucleotidyl transferase" evidence="1">
    <location>
        <begin position="98"/>
        <end position="139"/>
    </location>
</feature>